<dbReference type="EMBL" id="BEGY01000091">
    <property type="protein sequence ID" value="GAX83070.1"/>
    <property type="molecule type" value="Genomic_DNA"/>
</dbReference>
<dbReference type="Pfam" id="PF14622">
    <property type="entry name" value="Ribonucleas_3_3"/>
    <property type="match status" value="1"/>
</dbReference>
<keyword evidence="1" id="KW-0378">Hydrolase</keyword>
<sequence>MGLSRLQLAVAELWDERKGSRGGSMQGCASTLMDVGEPQVRQHVWYIVPLRAAALNKDQPASNGSRDSDSSLCFEEDVIDWDAILAFGNGGVPLSCLPSWPAIPDLPVNGCSEGVNSSEKDALFCSLGLHVKEHGVVISMHNGKLHVAEGLEAGMGPLSPFPTSKTVEEQGKEQTLLYRDYFREHNVLMSTIVMTGSNLDDMATHEVTWMTWLLVLSHVMTGSNLDDMATHVIPCHDGRRYGVLDDVHPVQPMLRAVISSGRGSYNTLAIKGGGRVPASPTDTLNSSHLSQHEDTGDHLDIAASEGERDLSELDSRISVHLIPQLVALHPLNLPQWRCLNQMPSLVYRMESILCSHQLLNQLRNNNIRYLHGMPTQDAVKITLSAITGASCGEKHFNLEQLELLGDAVLKYATSVQLYSLSMNDRSCHEGILSSLRDELISNENLLTKSQMESVQLHRFYRARPFDQVNQVRRGEMSSHPFSHPQLKNPDQVYKAPSKHDLHMNSSFEIKGKRLADSVEALIGAHCFAVVDKKADLLETVQINRDQGDNWSSWLQQMWSSKPQQQLQGQDTSSINRVLPVHFEQSLSQAVEFISSLGLMPQLASPGPLDPGVEPQASLLGLQKGSHPELNQLAERRTPPKREREVVEKLEEVLQYKFQDKWLAVQALTHCSYPSSVTESYQRLEFIGDAILGLIATVYVLENRVEGDGSGSLSEKRSQLVCNEHLAQACLTSGLYELFRVGYRPLQTLISQVAKQQKARRGLDAEDQRTPWNQAEDQQELPKVLADCVEAIIGAIFLDSCGRLEAPAQVVHRLLIHGVAPDVFFSSKRPKTSVAALRNPRVEVTIMRKYSTFRPHSHVYSAKGFIQGISRPQLLRL</sequence>
<dbReference type="Gene3D" id="1.10.1520.10">
    <property type="entry name" value="Ribonuclease III domain"/>
    <property type="match status" value="2"/>
</dbReference>
<evidence type="ECO:0000313" key="5">
    <source>
        <dbReference type="Proteomes" id="UP000232323"/>
    </source>
</evidence>
<comment type="caution">
    <text evidence="4">The sequence shown here is derived from an EMBL/GenBank/DDBJ whole genome shotgun (WGS) entry which is preliminary data.</text>
</comment>
<dbReference type="PANTHER" id="PTHR14950">
    <property type="entry name" value="DICER-RELATED"/>
    <property type="match status" value="1"/>
</dbReference>
<organism evidence="4 5">
    <name type="scientific">Chlamydomonas eustigma</name>
    <dbReference type="NCBI Taxonomy" id="1157962"/>
    <lineage>
        <taxon>Eukaryota</taxon>
        <taxon>Viridiplantae</taxon>
        <taxon>Chlorophyta</taxon>
        <taxon>core chlorophytes</taxon>
        <taxon>Chlorophyceae</taxon>
        <taxon>CS clade</taxon>
        <taxon>Chlamydomonadales</taxon>
        <taxon>Chlamydomonadaceae</taxon>
        <taxon>Chlamydomonas</taxon>
    </lineage>
</organism>
<dbReference type="PROSITE" id="PS50142">
    <property type="entry name" value="RNASE_3_2"/>
    <property type="match status" value="2"/>
</dbReference>
<dbReference type="SMART" id="SM00535">
    <property type="entry name" value="RIBOc"/>
    <property type="match status" value="2"/>
</dbReference>
<dbReference type="STRING" id="1157962.A0A250XJU2"/>
<feature type="region of interest" description="Disordered" evidence="2">
    <location>
        <begin position="272"/>
        <end position="296"/>
    </location>
</feature>
<dbReference type="PANTHER" id="PTHR14950:SF37">
    <property type="entry name" value="ENDORIBONUCLEASE DICER"/>
    <property type="match status" value="1"/>
</dbReference>
<reference evidence="4 5" key="1">
    <citation type="submission" date="2017-08" db="EMBL/GenBank/DDBJ databases">
        <title>Acidophilic green algal genome provides insights into adaptation to an acidic environment.</title>
        <authorList>
            <person name="Hirooka S."/>
            <person name="Hirose Y."/>
            <person name="Kanesaki Y."/>
            <person name="Higuchi S."/>
            <person name="Fujiwara T."/>
            <person name="Onuma R."/>
            <person name="Era A."/>
            <person name="Ohbayashi R."/>
            <person name="Uzuka A."/>
            <person name="Nozaki H."/>
            <person name="Yoshikawa H."/>
            <person name="Miyagishima S.Y."/>
        </authorList>
    </citation>
    <scope>NUCLEOTIDE SEQUENCE [LARGE SCALE GENOMIC DNA]</scope>
    <source>
        <strain evidence="4 5">NIES-2499</strain>
    </source>
</reference>
<dbReference type="GO" id="GO:0004525">
    <property type="term" value="F:ribonuclease III activity"/>
    <property type="evidence" value="ECO:0007669"/>
    <property type="project" value="InterPro"/>
</dbReference>
<gene>
    <name evidence="4" type="ORF">CEUSTIGMA_g10496.t1</name>
</gene>
<evidence type="ECO:0000259" key="3">
    <source>
        <dbReference type="PROSITE" id="PS50142"/>
    </source>
</evidence>
<dbReference type="GO" id="GO:0003723">
    <property type="term" value="F:RNA binding"/>
    <property type="evidence" value="ECO:0007669"/>
    <property type="project" value="TreeGrafter"/>
</dbReference>
<evidence type="ECO:0000256" key="2">
    <source>
        <dbReference type="SAM" id="MobiDB-lite"/>
    </source>
</evidence>
<protein>
    <recommendedName>
        <fullName evidence="3">RNase III domain-containing protein</fullName>
    </recommendedName>
</protein>
<dbReference type="AlphaFoldDB" id="A0A250XJU2"/>
<evidence type="ECO:0000256" key="1">
    <source>
        <dbReference type="ARBA" id="ARBA00022801"/>
    </source>
</evidence>
<dbReference type="Proteomes" id="UP000232323">
    <property type="component" value="Unassembled WGS sequence"/>
</dbReference>
<dbReference type="GO" id="GO:0005634">
    <property type="term" value="C:nucleus"/>
    <property type="evidence" value="ECO:0007669"/>
    <property type="project" value="TreeGrafter"/>
</dbReference>
<accession>A0A250XJU2</accession>
<keyword evidence="5" id="KW-1185">Reference proteome</keyword>
<dbReference type="OrthoDB" id="551630at2759"/>
<name>A0A250XJU2_9CHLO</name>
<dbReference type="InterPro" id="IPR036389">
    <property type="entry name" value="RNase_III_sf"/>
</dbReference>
<dbReference type="Pfam" id="PF00636">
    <property type="entry name" value="Ribonuclease_3"/>
    <property type="match status" value="1"/>
</dbReference>
<dbReference type="GO" id="GO:0030422">
    <property type="term" value="P:siRNA processing"/>
    <property type="evidence" value="ECO:0007669"/>
    <property type="project" value="TreeGrafter"/>
</dbReference>
<dbReference type="CDD" id="cd00593">
    <property type="entry name" value="RIBOc"/>
    <property type="match status" value="2"/>
</dbReference>
<feature type="domain" description="RNase III" evidence="3">
    <location>
        <begin position="646"/>
        <end position="800"/>
    </location>
</feature>
<dbReference type="InterPro" id="IPR000999">
    <property type="entry name" value="RNase_III_dom"/>
</dbReference>
<dbReference type="GO" id="GO:0005737">
    <property type="term" value="C:cytoplasm"/>
    <property type="evidence" value="ECO:0007669"/>
    <property type="project" value="TreeGrafter"/>
</dbReference>
<evidence type="ECO:0000313" key="4">
    <source>
        <dbReference type="EMBL" id="GAX83070.1"/>
    </source>
</evidence>
<feature type="domain" description="RNase III" evidence="3">
    <location>
        <begin position="385"/>
        <end position="524"/>
    </location>
</feature>
<feature type="compositionally biased region" description="Polar residues" evidence="2">
    <location>
        <begin position="280"/>
        <end position="289"/>
    </location>
</feature>
<proteinExistence type="predicted"/>
<dbReference type="SUPFAM" id="SSF69065">
    <property type="entry name" value="RNase III domain-like"/>
    <property type="match status" value="2"/>
</dbReference>